<dbReference type="GO" id="GO:0071944">
    <property type="term" value="C:cell periphery"/>
    <property type="evidence" value="ECO:0007669"/>
    <property type="project" value="UniProtKB-ARBA"/>
</dbReference>
<dbReference type="InterPro" id="IPR006077">
    <property type="entry name" value="Vinculin/catenin"/>
</dbReference>
<dbReference type="EMBL" id="KZ288294">
    <property type="protein sequence ID" value="PBC28985.1"/>
    <property type="molecule type" value="Genomic_DNA"/>
</dbReference>
<evidence type="ECO:0000256" key="3">
    <source>
        <dbReference type="ARBA" id="ARBA00022490"/>
    </source>
</evidence>
<dbReference type="AlphaFoldDB" id="A0A2A3EB84"/>
<organism evidence="5 6">
    <name type="scientific">Apis cerana cerana</name>
    <name type="common">Oriental honeybee</name>
    <dbReference type="NCBI Taxonomy" id="94128"/>
    <lineage>
        <taxon>Eukaryota</taxon>
        <taxon>Metazoa</taxon>
        <taxon>Ecdysozoa</taxon>
        <taxon>Arthropoda</taxon>
        <taxon>Hexapoda</taxon>
        <taxon>Insecta</taxon>
        <taxon>Pterygota</taxon>
        <taxon>Neoptera</taxon>
        <taxon>Endopterygota</taxon>
        <taxon>Hymenoptera</taxon>
        <taxon>Apocrita</taxon>
        <taxon>Aculeata</taxon>
        <taxon>Apoidea</taxon>
        <taxon>Anthophila</taxon>
        <taxon>Apidae</taxon>
        <taxon>Apis</taxon>
    </lineage>
</organism>
<keyword evidence="6" id="KW-1185">Reference proteome</keyword>
<evidence type="ECO:0000256" key="2">
    <source>
        <dbReference type="ARBA" id="ARBA00008376"/>
    </source>
</evidence>
<feature type="compositionally biased region" description="Gly residues" evidence="4">
    <location>
        <begin position="905"/>
        <end position="928"/>
    </location>
</feature>
<dbReference type="GO" id="GO:0045296">
    <property type="term" value="F:cadherin binding"/>
    <property type="evidence" value="ECO:0007669"/>
    <property type="project" value="InterPro"/>
</dbReference>
<dbReference type="Gene3D" id="1.20.120.230">
    <property type="entry name" value="Alpha-catenin/vinculin-like"/>
    <property type="match status" value="5"/>
</dbReference>
<keyword evidence="3" id="KW-0963">Cytoplasm</keyword>
<dbReference type="GO" id="GO:0051015">
    <property type="term" value="F:actin filament binding"/>
    <property type="evidence" value="ECO:0007669"/>
    <property type="project" value="InterPro"/>
</dbReference>
<name>A0A2A3EB84_APICC</name>
<dbReference type="GO" id="GO:0007266">
    <property type="term" value="P:Rho protein signal transduction"/>
    <property type="evidence" value="ECO:0007669"/>
    <property type="project" value="InterPro"/>
</dbReference>
<evidence type="ECO:0000256" key="4">
    <source>
        <dbReference type="SAM" id="MobiDB-lite"/>
    </source>
</evidence>
<dbReference type="Pfam" id="PF01044">
    <property type="entry name" value="Vinculin"/>
    <property type="match status" value="1"/>
</dbReference>
<sequence length="943" mass="104496">MPAAFYRRDRSMYDCDMIPDRQISTLVSHRERPLCSDRSLRAVARVGQAVNLAVERFVTVGETIADGNPEIRDDMYQACKRARDADFDRNDILIASTIDVDPSPQVFTTSELIYYRLWILRNGPWIFVDLSMSIVTTKDQWYQTTNRMGIAERGRRWKWLNDGGTNNVVAGSAIEKLCECATEDSLADRGSVVRAARCLLGSVTKVLLLADIVVVKQLLLAKKKAFSQFGAEMVELAHLTGDRQNDLKDERRRAQMAAARQVLERSTMMLLTSSKTCLRHPECPSARENRDTVFCQMRRAMDLIHYVVKDGVLDCSESQSYSNSQSPQQEDWDSSTAFSALKHFERLVETTRMTLLGPGCRETLTAALDTVIERTQDFTDSAYTSHEHRENILLLCDRAQLELNTLLRIGNSMNYEGGGGSPSSEMEQAVLGVLRTTRDLRQQLCTTTMEQAADLGQVTKAGQELVSTIRNVALANDRYLLQESNEKFREYIEHILEVCKMLRHVALSESLQVSAKFTEINLRIYGPQVVTAAYTLARHPTSKIAKENLEVFADMWQWLMTDVTTVAKDVLELNQNRPEKQVYMSLPRPGKHGTTSKPLKPVKLDSEEQAKIAKAGLEMKLITSEMDAETEKWQESGSALEENNDIVKRAKNMSSMAFSMYQFTRGEGALKTTQDLFTQADYQVPGGPHKKELLENLDRVPTYVQQLQFTVKNPTVGKAATFTKVDNVIQETKNLMNVISKVVTTCFVCATKYVELSPTVPGLAEEDCLYPVSLQLLPSISPYVQPHPLTSAQLHNILRGPNFNFSQLFNYNNTLANNTTPTTATRNTASFVHPSVLPYSSPITSTPTAAATGTAAAPKTRHSAEITQTFVAPPTCALHAKPQREALPLYVAQYNLDFRGLSARGAGGSPYRGGEGAGADGDGGGAGVDGSKTGSAPGSDPSV</sequence>
<accession>A0A2A3EB84</accession>
<dbReference type="GO" id="GO:0005737">
    <property type="term" value="C:cytoplasm"/>
    <property type="evidence" value="ECO:0007669"/>
    <property type="project" value="UniProtKB-SubCell"/>
</dbReference>
<comment type="subcellular location">
    <subcellularLocation>
        <location evidence="1">Cytoplasm</location>
    </subcellularLocation>
</comment>
<gene>
    <name evidence="5" type="ORF">APICC_08237</name>
</gene>
<dbReference type="PANTHER" id="PTHR46342">
    <property type="entry name" value="ALPHA-CATULIN"/>
    <property type="match status" value="1"/>
</dbReference>
<reference evidence="5 6" key="1">
    <citation type="submission" date="2014-07" db="EMBL/GenBank/DDBJ databases">
        <title>Genomic and transcriptomic analysis on Apis cerana provide comprehensive insights into honey bee biology.</title>
        <authorList>
            <person name="Diao Q."/>
            <person name="Sun L."/>
            <person name="Zheng H."/>
            <person name="Zheng H."/>
            <person name="Xu S."/>
            <person name="Wang S."/>
            <person name="Zeng Z."/>
            <person name="Hu F."/>
            <person name="Su S."/>
            <person name="Wu J."/>
        </authorList>
    </citation>
    <scope>NUCLEOTIDE SEQUENCE [LARGE SCALE GENOMIC DNA]</scope>
    <source>
        <tissue evidence="5">Pupae without intestine</tissue>
    </source>
</reference>
<comment type="similarity">
    <text evidence="2">Belongs to the vinculin/alpha-catenin family.</text>
</comment>
<feature type="compositionally biased region" description="Polar residues" evidence="4">
    <location>
        <begin position="932"/>
        <end position="943"/>
    </location>
</feature>
<dbReference type="Gene3D" id="1.10.287.160">
    <property type="entry name" value="HR1 repeat"/>
    <property type="match status" value="1"/>
</dbReference>
<dbReference type="Proteomes" id="UP000242457">
    <property type="component" value="Unassembled WGS sequence"/>
</dbReference>
<evidence type="ECO:0000256" key="1">
    <source>
        <dbReference type="ARBA" id="ARBA00004496"/>
    </source>
</evidence>
<dbReference type="STRING" id="94128.A0A2A3EB84"/>
<dbReference type="PANTHER" id="PTHR46342:SF1">
    <property type="entry name" value="ALPHA-CATULIN"/>
    <property type="match status" value="1"/>
</dbReference>
<dbReference type="SUPFAM" id="SSF47220">
    <property type="entry name" value="alpha-catenin/vinculin-like"/>
    <property type="match status" value="4"/>
</dbReference>
<dbReference type="InterPro" id="IPR036723">
    <property type="entry name" value="Alpha-catenin/vinculin-like_sf"/>
</dbReference>
<feature type="region of interest" description="Disordered" evidence="4">
    <location>
        <begin position="905"/>
        <end position="943"/>
    </location>
</feature>
<dbReference type="PRINTS" id="PR00805">
    <property type="entry name" value="ALPHACATENIN"/>
</dbReference>
<dbReference type="InterPro" id="IPR030045">
    <property type="entry name" value="CTNNAL1"/>
</dbReference>
<protein>
    <submittedName>
        <fullName evidence="5">Alpha-catulin</fullName>
    </submittedName>
</protein>
<dbReference type="InterPro" id="IPR001033">
    <property type="entry name" value="Alpha_catenin"/>
</dbReference>
<evidence type="ECO:0000313" key="5">
    <source>
        <dbReference type="EMBL" id="PBC28985.1"/>
    </source>
</evidence>
<proteinExistence type="inferred from homology"/>
<evidence type="ECO:0000313" key="6">
    <source>
        <dbReference type="Proteomes" id="UP000242457"/>
    </source>
</evidence>
<dbReference type="OrthoDB" id="9933814at2759"/>
<dbReference type="GO" id="GO:0007155">
    <property type="term" value="P:cell adhesion"/>
    <property type="evidence" value="ECO:0007669"/>
    <property type="project" value="InterPro"/>
</dbReference>